<name>A0A5P2QY44_9RHOB</name>
<reference evidence="1 2" key="1">
    <citation type="submission" date="2019-09" db="EMBL/GenBank/DDBJ databases">
        <title>FDA dAtabase for Regulatory Grade micrObial Sequences (FDA-ARGOS): Supporting development and validation of Infectious Disease Dx tests.</title>
        <authorList>
            <person name="Sciortino C."/>
            <person name="Tallon L."/>
            <person name="Sadzewicz L."/>
            <person name="Vavikolanu K."/>
            <person name="Mehta A."/>
            <person name="Aluvathingal J."/>
            <person name="Nadendla S."/>
            <person name="Nandy P."/>
            <person name="Geyer C."/>
            <person name="Yan Y."/>
            <person name="Sichtig H."/>
        </authorList>
    </citation>
    <scope>NUCLEOTIDE SEQUENCE [LARGE SCALE GENOMIC DNA]</scope>
    <source>
        <strain evidence="1 2">FDAARGOS_643</strain>
    </source>
</reference>
<dbReference type="RefSeq" id="WP_150351667.1">
    <property type="nucleotide sequence ID" value="NZ_CP044081.1"/>
</dbReference>
<accession>A0A5P2QY44</accession>
<protein>
    <submittedName>
        <fullName evidence="1">Uncharacterized protein</fullName>
    </submittedName>
</protein>
<dbReference type="EMBL" id="CP044081">
    <property type="protein sequence ID" value="QEU10259.1"/>
    <property type="molecule type" value="Genomic_DNA"/>
</dbReference>
<gene>
    <name evidence="1" type="ORF">FOB51_20865</name>
</gene>
<evidence type="ECO:0000313" key="1">
    <source>
        <dbReference type="EMBL" id="QEU10259.1"/>
    </source>
</evidence>
<proteinExistence type="predicted"/>
<dbReference type="AlphaFoldDB" id="A0A5P2QY44"/>
<organism evidence="1 2">
    <name type="scientific">Paracoccus yeei</name>
    <dbReference type="NCBI Taxonomy" id="147645"/>
    <lineage>
        <taxon>Bacteria</taxon>
        <taxon>Pseudomonadati</taxon>
        <taxon>Pseudomonadota</taxon>
        <taxon>Alphaproteobacteria</taxon>
        <taxon>Rhodobacterales</taxon>
        <taxon>Paracoccaceae</taxon>
        <taxon>Paracoccus</taxon>
    </lineage>
</organism>
<sequence>MTDYTVFSAAGVYVKNLEMPDEANALLNTEPGEQLVEGTYFAQTYLKDGVVKEMPPAPHPDYSFDIASEAWIDPRTEADWTAELYARRAVSSMSRVDFVLRCTSFGILTEAEGLVAASGGVPPAMQAIIDSLPAEEQFEAHVRWAAATVIDRTNPLIISMAAAVYIDEWTLDDVFGVTWPAPDSAAGRETLQYLYWYGLTAQRKGCKAIFLYPPWSPQGMEALDPQTMSWFQRQADWWNARPDATIPAYVMPIPAIVAGFRAMFAPQSIYSDGLHLRGSNDAEPNKHMDALAAGLDMMMTGTRPANDPSWTAEMIAQVDIVWAAIRDYACTGLGGAITVTPTPVSADPLPDPMPLLRYGLGEGQIGIHLTTDGARVDGGGQVTGLINQGAAGALFDATVSGAPLTRNGHTLQLSGSTGTPTLATRASIMGIRLMWVMDCAGLTANMRLFGSDVAGTDDYELRMIVAFNRIYAWTNNGGTSAGQNIHSGNYTYPTSGLHLFEIELSPAGWAVYLDGALIGSAVILAAPFQTDFLLDRIGQGATTAVPLVADMGDILGVRLGAGAEDTIAEARTFLRRRFPGLPQ</sequence>
<dbReference type="Proteomes" id="UP000324507">
    <property type="component" value="Chromosome"/>
</dbReference>
<evidence type="ECO:0000313" key="2">
    <source>
        <dbReference type="Proteomes" id="UP000324507"/>
    </source>
</evidence>